<gene>
    <name evidence="1" type="ORF">DSLASN_00310</name>
</gene>
<accession>A0ABM7PB54</accession>
<evidence type="ECO:0000313" key="1">
    <source>
        <dbReference type="EMBL" id="BCS94399.1"/>
    </source>
</evidence>
<dbReference type="EMBL" id="AP024488">
    <property type="protein sequence ID" value="BCS94399.1"/>
    <property type="molecule type" value="Genomic_DNA"/>
</dbReference>
<keyword evidence="2" id="KW-1185">Reference proteome</keyword>
<sequence length="70" mass="7901">MPPAALRGGQTVETLYKQPLMDEPDKFMVEGGYSLPWGTRGKTYPLPAFKVAYLAAGDDTDSFQQRRYDR</sequence>
<reference evidence="1 2" key="1">
    <citation type="submission" date="2021-02" db="EMBL/GenBank/DDBJ databases">
        <title>Complete genome of Desulfoluna sp. strain ASN36.</title>
        <authorList>
            <person name="Takahashi A."/>
            <person name="Kojima H."/>
            <person name="Fukui M."/>
        </authorList>
    </citation>
    <scope>NUCLEOTIDE SEQUENCE [LARGE SCALE GENOMIC DNA]</scope>
    <source>
        <strain evidence="1 2">ASN36</strain>
    </source>
</reference>
<name>A0ABM7PB54_9BACT</name>
<organism evidence="1 2">
    <name type="scientific">Desulfoluna limicola</name>
    <dbReference type="NCBI Taxonomy" id="2810562"/>
    <lineage>
        <taxon>Bacteria</taxon>
        <taxon>Pseudomonadati</taxon>
        <taxon>Thermodesulfobacteriota</taxon>
        <taxon>Desulfobacteria</taxon>
        <taxon>Desulfobacterales</taxon>
        <taxon>Desulfolunaceae</taxon>
        <taxon>Desulfoluna</taxon>
    </lineage>
</organism>
<dbReference type="Proteomes" id="UP001320148">
    <property type="component" value="Chromosome"/>
</dbReference>
<protein>
    <submittedName>
        <fullName evidence="1">Uncharacterized protein</fullName>
    </submittedName>
</protein>
<evidence type="ECO:0000313" key="2">
    <source>
        <dbReference type="Proteomes" id="UP001320148"/>
    </source>
</evidence>
<proteinExistence type="predicted"/>